<evidence type="ECO:0000313" key="3">
    <source>
        <dbReference type="Proteomes" id="UP001210211"/>
    </source>
</evidence>
<feature type="region of interest" description="Disordered" evidence="1">
    <location>
        <begin position="1"/>
        <end position="21"/>
    </location>
</feature>
<reference evidence="2 3" key="1">
    <citation type="journal article" date="2022" name="Cell">
        <title>Repeat-based holocentromeres influence genome architecture and karyotype evolution.</title>
        <authorList>
            <person name="Hofstatter P.G."/>
            <person name="Thangavel G."/>
            <person name="Lux T."/>
            <person name="Neumann P."/>
            <person name="Vondrak T."/>
            <person name="Novak P."/>
            <person name="Zhang M."/>
            <person name="Costa L."/>
            <person name="Castellani M."/>
            <person name="Scott A."/>
            <person name="Toegelov H."/>
            <person name="Fuchs J."/>
            <person name="Mata-Sucre Y."/>
            <person name="Dias Y."/>
            <person name="Vanzela A.L.L."/>
            <person name="Huettel B."/>
            <person name="Almeida C.C.S."/>
            <person name="Simkova H."/>
            <person name="Souza G."/>
            <person name="Pedrosa-Harand A."/>
            <person name="Macas J."/>
            <person name="Mayer K.F.X."/>
            <person name="Houben A."/>
            <person name="Marques A."/>
        </authorList>
    </citation>
    <scope>NUCLEOTIDE SEQUENCE [LARGE SCALE GENOMIC DNA]</scope>
    <source>
        <strain evidence="2">RhyTen1mFocal</strain>
    </source>
</reference>
<keyword evidence="3" id="KW-1185">Reference proteome</keyword>
<evidence type="ECO:0000256" key="1">
    <source>
        <dbReference type="SAM" id="MobiDB-lite"/>
    </source>
</evidence>
<sequence length="102" mass="11019">MGGSVRSGAETTKGGAKKKGSSTFVVDCVKPVEERIKVTGGKVGALGDAVTVTSDGLSPRGSHLYSLNLFLLLFKWRPWFSEEVKEKNEGGFYGYSWLDEKG</sequence>
<dbReference type="AlphaFoldDB" id="A0AAD5ZIV3"/>
<proteinExistence type="predicted"/>
<evidence type="ECO:0000313" key="2">
    <source>
        <dbReference type="EMBL" id="KAJ3698717.1"/>
    </source>
</evidence>
<name>A0AAD5ZIV3_9POAL</name>
<protein>
    <submittedName>
        <fullName evidence="2">Uncharacterized protein</fullName>
    </submittedName>
</protein>
<gene>
    <name evidence="2" type="ORF">LUZ61_002422</name>
</gene>
<accession>A0AAD5ZIV3</accession>
<dbReference type="EMBL" id="JAMRDG010000001">
    <property type="protein sequence ID" value="KAJ3698717.1"/>
    <property type="molecule type" value="Genomic_DNA"/>
</dbReference>
<organism evidence="2 3">
    <name type="scientific">Rhynchospora tenuis</name>
    <dbReference type="NCBI Taxonomy" id="198213"/>
    <lineage>
        <taxon>Eukaryota</taxon>
        <taxon>Viridiplantae</taxon>
        <taxon>Streptophyta</taxon>
        <taxon>Embryophyta</taxon>
        <taxon>Tracheophyta</taxon>
        <taxon>Spermatophyta</taxon>
        <taxon>Magnoliopsida</taxon>
        <taxon>Liliopsida</taxon>
        <taxon>Poales</taxon>
        <taxon>Cyperaceae</taxon>
        <taxon>Cyperoideae</taxon>
        <taxon>Rhynchosporeae</taxon>
        <taxon>Rhynchospora</taxon>
    </lineage>
</organism>
<dbReference type="Proteomes" id="UP001210211">
    <property type="component" value="Unassembled WGS sequence"/>
</dbReference>
<comment type="caution">
    <text evidence="2">The sequence shown here is derived from an EMBL/GenBank/DDBJ whole genome shotgun (WGS) entry which is preliminary data.</text>
</comment>